<name>E1QHP5_DESB2</name>
<dbReference type="EMBL" id="CP002085">
    <property type="protein sequence ID" value="ADK85088.1"/>
    <property type="molecule type" value="Genomic_DNA"/>
</dbReference>
<evidence type="ECO:0000256" key="4">
    <source>
        <dbReference type="ARBA" id="ARBA00040194"/>
    </source>
</evidence>
<evidence type="ECO:0000313" key="6">
    <source>
        <dbReference type="EMBL" id="ADK85088.1"/>
    </source>
</evidence>
<evidence type="ECO:0000256" key="1">
    <source>
        <dbReference type="ARBA" id="ARBA00022722"/>
    </source>
</evidence>
<dbReference type="GO" id="GO:0016787">
    <property type="term" value="F:hydrolase activity"/>
    <property type="evidence" value="ECO:0007669"/>
    <property type="project" value="UniProtKB-KW"/>
</dbReference>
<dbReference type="SMART" id="SM00507">
    <property type="entry name" value="HNHc"/>
    <property type="match status" value="1"/>
</dbReference>
<dbReference type="InterPro" id="IPR002711">
    <property type="entry name" value="HNH"/>
</dbReference>
<dbReference type="GO" id="GO:0008270">
    <property type="term" value="F:zinc ion binding"/>
    <property type="evidence" value="ECO:0007669"/>
    <property type="project" value="InterPro"/>
</dbReference>
<accession>E1QHP5</accession>
<keyword evidence="2" id="KW-0378">Hydrolase</keyword>
<dbReference type="RefSeq" id="WP_013258541.1">
    <property type="nucleotide sequence ID" value="NC_014365.1"/>
</dbReference>
<evidence type="ECO:0000256" key="2">
    <source>
        <dbReference type="ARBA" id="ARBA00022801"/>
    </source>
</evidence>
<dbReference type="HOGENOM" id="CLU_108879_6_0_7"/>
<dbReference type="Pfam" id="PF01844">
    <property type="entry name" value="HNH"/>
    <property type="match status" value="1"/>
</dbReference>
<protein>
    <recommendedName>
        <fullName evidence="4">Putative HNH nuclease YajD</fullName>
    </recommendedName>
</protein>
<organism evidence="6 7">
    <name type="scientific">Desulfarculus baarsii (strain ATCC 33931 / DSM 2075 / LMG 7858 / VKM B-1802 / 2st14)</name>
    <dbReference type="NCBI Taxonomy" id="644282"/>
    <lineage>
        <taxon>Bacteria</taxon>
        <taxon>Pseudomonadati</taxon>
        <taxon>Thermodesulfobacteriota</taxon>
        <taxon>Desulfarculia</taxon>
        <taxon>Desulfarculales</taxon>
        <taxon>Desulfarculaceae</taxon>
        <taxon>Desulfarculus</taxon>
    </lineage>
</organism>
<feature type="domain" description="HNH nuclease" evidence="5">
    <location>
        <begin position="13"/>
        <end position="67"/>
    </location>
</feature>
<gene>
    <name evidence="6" type="ordered locus">Deba_1721</name>
</gene>
<dbReference type="CDD" id="cd00085">
    <property type="entry name" value="HNHc"/>
    <property type="match status" value="1"/>
</dbReference>
<dbReference type="OrthoDB" id="5292295at2"/>
<evidence type="ECO:0000259" key="5">
    <source>
        <dbReference type="SMART" id="SM00507"/>
    </source>
</evidence>
<keyword evidence="1" id="KW-0540">Nuclease</keyword>
<dbReference type="GO" id="GO:0004519">
    <property type="term" value="F:endonuclease activity"/>
    <property type="evidence" value="ECO:0007669"/>
    <property type="project" value="UniProtKB-KW"/>
</dbReference>
<dbReference type="InterPro" id="IPR003615">
    <property type="entry name" value="HNH_nuc"/>
</dbReference>
<dbReference type="eggNOG" id="COG1403">
    <property type="taxonomic scope" value="Bacteria"/>
</dbReference>
<proteinExistence type="inferred from homology"/>
<evidence type="ECO:0000256" key="3">
    <source>
        <dbReference type="ARBA" id="ARBA00038412"/>
    </source>
</evidence>
<reference evidence="6 7" key="1">
    <citation type="journal article" date="2010" name="Stand. Genomic Sci.">
        <title>Complete genome sequence of Desulfarculus baarsii type strain (2st14).</title>
        <authorList>
            <person name="Sun H."/>
            <person name="Spring S."/>
            <person name="Lapidus A."/>
            <person name="Davenport K."/>
            <person name="Del Rio T.G."/>
            <person name="Tice H."/>
            <person name="Nolan M."/>
            <person name="Copeland A."/>
            <person name="Cheng J.F."/>
            <person name="Lucas S."/>
            <person name="Tapia R."/>
            <person name="Goodwin L."/>
            <person name="Pitluck S."/>
            <person name="Ivanova N."/>
            <person name="Pagani I."/>
            <person name="Mavromatis K."/>
            <person name="Ovchinnikova G."/>
            <person name="Pati A."/>
            <person name="Chen A."/>
            <person name="Palaniappan K."/>
            <person name="Hauser L."/>
            <person name="Chang Y.J."/>
            <person name="Jeffries C.D."/>
            <person name="Detter J.C."/>
            <person name="Han C."/>
            <person name="Rohde M."/>
            <person name="Brambilla E."/>
            <person name="Goker M."/>
            <person name="Woyke T."/>
            <person name="Bristow J."/>
            <person name="Eisen J.A."/>
            <person name="Markowitz V."/>
            <person name="Hugenholtz P."/>
            <person name="Kyrpides N.C."/>
            <person name="Klenk H.P."/>
            <person name="Land M."/>
        </authorList>
    </citation>
    <scope>NUCLEOTIDE SEQUENCE [LARGE SCALE GENOMIC DNA]</scope>
    <source>
        <strain evidence="7">ATCC 33931 / DSM 2075 / LMG 7858 / VKM B-1802 / 2st14</strain>
    </source>
</reference>
<dbReference type="KEGG" id="dbr:Deba_1721"/>
<evidence type="ECO:0000313" key="7">
    <source>
        <dbReference type="Proteomes" id="UP000009047"/>
    </source>
</evidence>
<keyword evidence="7" id="KW-1185">Reference proteome</keyword>
<keyword evidence="6" id="KW-0255">Endonuclease</keyword>
<dbReference type="PANTHER" id="PTHR41286:SF1">
    <property type="entry name" value="HNH NUCLEASE YAJD-RELATED"/>
    <property type="match status" value="1"/>
</dbReference>
<dbReference type="Gene3D" id="1.10.30.50">
    <property type="match status" value="1"/>
</dbReference>
<dbReference type="Proteomes" id="UP000009047">
    <property type="component" value="Chromosome"/>
</dbReference>
<comment type="similarity">
    <text evidence="3">Belongs to the HNH nuclease family.</text>
</comment>
<sequence length="126" mass="14004">MSDWPYSTSRWRRLRLQVLRSEPLCRECRRAGKIVAATDVDHIKPVAYGGMPCDCNNLQPLCHSCHSKKTNAQDGGGWQRKHDRAVDAATGWPLGKDHWWNGDGAVGEKSLGADAHRPVCPIAEES</sequence>
<dbReference type="GO" id="GO:0003676">
    <property type="term" value="F:nucleic acid binding"/>
    <property type="evidence" value="ECO:0007669"/>
    <property type="project" value="InterPro"/>
</dbReference>
<dbReference type="STRING" id="644282.Deba_1721"/>
<dbReference type="GO" id="GO:0005829">
    <property type="term" value="C:cytosol"/>
    <property type="evidence" value="ECO:0007669"/>
    <property type="project" value="TreeGrafter"/>
</dbReference>
<dbReference type="PANTHER" id="PTHR41286">
    <property type="entry name" value="HNH NUCLEASE YAJD-RELATED"/>
    <property type="match status" value="1"/>
</dbReference>
<dbReference type="AlphaFoldDB" id="E1QHP5"/>